<accession>A0A1M6KSL9</accession>
<dbReference type="InterPro" id="IPR037523">
    <property type="entry name" value="VOC_core"/>
</dbReference>
<organism evidence="2 3">
    <name type="scientific">Thermoclostridium caenicola</name>
    <dbReference type="NCBI Taxonomy" id="659425"/>
    <lineage>
        <taxon>Bacteria</taxon>
        <taxon>Bacillati</taxon>
        <taxon>Bacillota</taxon>
        <taxon>Clostridia</taxon>
        <taxon>Eubacteriales</taxon>
        <taxon>Oscillospiraceae</taxon>
        <taxon>Thermoclostridium</taxon>
    </lineage>
</organism>
<gene>
    <name evidence="2" type="ORF">SAMN05444373_10962</name>
</gene>
<protein>
    <recommendedName>
        <fullName evidence="1">VOC domain-containing protein</fullName>
    </recommendedName>
</protein>
<evidence type="ECO:0000313" key="3">
    <source>
        <dbReference type="Proteomes" id="UP000324781"/>
    </source>
</evidence>
<dbReference type="PROSITE" id="PS51819">
    <property type="entry name" value="VOC"/>
    <property type="match status" value="1"/>
</dbReference>
<dbReference type="AlphaFoldDB" id="A0A1M6KSL9"/>
<evidence type="ECO:0000259" key="1">
    <source>
        <dbReference type="PROSITE" id="PS51819"/>
    </source>
</evidence>
<dbReference type="InterPro" id="IPR004360">
    <property type="entry name" value="Glyas_Fos-R_dOase_dom"/>
</dbReference>
<feature type="domain" description="VOC" evidence="1">
    <location>
        <begin position="4"/>
        <end position="116"/>
    </location>
</feature>
<dbReference type="SUPFAM" id="SSF54593">
    <property type="entry name" value="Glyoxalase/Bleomycin resistance protein/Dihydroxybiphenyl dioxygenase"/>
    <property type="match status" value="1"/>
</dbReference>
<dbReference type="Pfam" id="PF00903">
    <property type="entry name" value="Glyoxalase"/>
    <property type="match status" value="1"/>
</dbReference>
<sequence>MYRSGLSVWYNVSNLERTLEFYSGKLGFEVTFHDPANGIAMVNTNTKDCVIGFSEAQTVEPATSSTVFEVVNIEEAMKQLKANGVNFIGEVEHVPGMAKLATFVDPDGHNLMLAETLVEL</sequence>
<keyword evidence="3" id="KW-1185">Reference proteome</keyword>
<evidence type="ECO:0000313" key="2">
    <source>
        <dbReference type="EMBL" id="SHJ61987.1"/>
    </source>
</evidence>
<dbReference type="Proteomes" id="UP000324781">
    <property type="component" value="Unassembled WGS sequence"/>
</dbReference>
<dbReference type="RefSeq" id="WP_149679736.1">
    <property type="nucleotide sequence ID" value="NZ_DAONMB010000199.1"/>
</dbReference>
<reference evidence="2 3" key="1">
    <citation type="submission" date="2016-11" db="EMBL/GenBank/DDBJ databases">
        <authorList>
            <person name="Varghese N."/>
            <person name="Submissions S."/>
        </authorList>
    </citation>
    <scope>NUCLEOTIDE SEQUENCE [LARGE SCALE GENOMIC DNA]</scope>
    <source>
        <strain evidence="2 3">DSM 19027</strain>
    </source>
</reference>
<dbReference type="OrthoDB" id="9796521at2"/>
<name>A0A1M6KSL9_9FIRM</name>
<dbReference type="InterPro" id="IPR029068">
    <property type="entry name" value="Glyas_Bleomycin-R_OHBP_Dase"/>
</dbReference>
<dbReference type="Gene3D" id="3.10.180.10">
    <property type="entry name" value="2,3-Dihydroxybiphenyl 1,2-Dioxygenase, domain 1"/>
    <property type="match status" value="1"/>
</dbReference>
<dbReference type="EMBL" id="FQZP01000096">
    <property type="protein sequence ID" value="SHJ61987.1"/>
    <property type="molecule type" value="Genomic_DNA"/>
</dbReference>
<proteinExistence type="predicted"/>